<dbReference type="EMBL" id="JBFASG010000017">
    <property type="protein sequence ID" value="MEV4924838.1"/>
    <property type="molecule type" value="Genomic_DNA"/>
</dbReference>
<organism evidence="1 2">
    <name type="scientific">Streptomyces roseoverticillatus</name>
    <dbReference type="NCBI Taxonomy" id="66429"/>
    <lineage>
        <taxon>Bacteria</taxon>
        <taxon>Bacillati</taxon>
        <taxon>Actinomycetota</taxon>
        <taxon>Actinomycetes</taxon>
        <taxon>Kitasatosporales</taxon>
        <taxon>Streptomycetaceae</taxon>
        <taxon>Streptomyces</taxon>
    </lineage>
</organism>
<dbReference type="Proteomes" id="UP001552479">
    <property type="component" value="Unassembled WGS sequence"/>
</dbReference>
<proteinExistence type="predicted"/>
<keyword evidence="2" id="KW-1185">Reference proteome</keyword>
<accession>A0ABV3IWP7</accession>
<evidence type="ECO:0000313" key="1">
    <source>
        <dbReference type="EMBL" id="MEV4924838.1"/>
    </source>
</evidence>
<sequence>MLASALCSLGVYHLVTAASSGSLRHGALAAAGFALLALFPVPAAEGRPGPDPR</sequence>
<reference evidence="1 2" key="1">
    <citation type="submission" date="2024-06" db="EMBL/GenBank/DDBJ databases">
        <title>The Natural Products Discovery Center: Release of the First 8490 Sequenced Strains for Exploring Actinobacteria Biosynthetic Diversity.</title>
        <authorList>
            <person name="Kalkreuter E."/>
            <person name="Kautsar S.A."/>
            <person name="Yang D."/>
            <person name="Bader C.D."/>
            <person name="Teijaro C.N."/>
            <person name="Fluegel L."/>
            <person name="Davis C.M."/>
            <person name="Simpson J.R."/>
            <person name="Lauterbach L."/>
            <person name="Steele A.D."/>
            <person name="Gui C."/>
            <person name="Meng S."/>
            <person name="Li G."/>
            <person name="Viehrig K."/>
            <person name="Ye F."/>
            <person name="Su P."/>
            <person name="Kiefer A.F."/>
            <person name="Nichols A."/>
            <person name="Cepeda A.J."/>
            <person name="Yan W."/>
            <person name="Fan B."/>
            <person name="Jiang Y."/>
            <person name="Adhikari A."/>
            <person name="Zheng C.-J."/>
            <person name="Schuster L."/>
            <person name="Cowan T.M."/>
            <person name="Smanski M.J."/>
            <person name="Chevrette M.G."/>
            <person name="De Carvalho L.P.S."/>
            <person name="Shen B."/>
        </authorList>
    </citation>
    <scope>NUCLEOTIDE SEQUENCE [LARGE SCALE GENOMIC DNA]</scope>
    <source>
        <strain evidence="1 2">NPDC053791</strain>
    </source>
</reference>
<comment type="caution">
    <text evidence="1">The sequence shown here is derived from an EMBL/GenBank/DDBJ whole genome shotgun (WGS) entry which is preliminary data.</text>
</comment>
<dbReference type="RefSeq" id="WP_366088712.1">
    <property type="nucleotide sequence ID" value="NZ_JBFASG010000017.1"/>
</dbReference>
<gene>
    <name evidence="1" type="ORF">AB0L03_18675</name>
</gene>
<name>A0ABV3IWP7_9ACTN</name>
<evidence type="ECO:0000313" key="2">
    <source>
        <dbReference type="Proteomes" id="UP001552479"/>
    </source>
</evidence>
<protein>
    <submittedName>
        <fullName evidence="1">Uncharacterized protein</fullName>
    </submittedName>
</protein>